<sequence>MIRDELRTALDLSSRHEPALLCHIGGAAALDQLPDGAPYADCRVIDLDGGLPEPPETPSGPPSPIGVAALVAATPTDLRRAVVLTEALPPSAHVVLGIAALPQGGTPPLPAAPGLDQWADLLHDLRAHRHADDAWSCEFRFLEPVAVREAVLAVARSIGGGRRQSNAAPLVALSGPDASLWRPGDPTAVRVGARGPVPLARVAPIADIALRTHTSHPPPWTDDHVDCVDRPTIASLSWARFGHAGDETRVCDLRPGALEVDDVPPIDERVVNPKGFRPTDSSRVAGLVPRPDRWSVVVGKTELLRVPDSGTITDVDLDRLRYLRGVRVDWGRHSGPLAAVRAVAGLAAGGVPVFSASVPRWGRCLGAELRSLLTSVTADDLADPLTREEHSVRLRRAALRTHGTMARWRRIGARAGFPPPPAPTVSVILCTRRPDMLDFALHQVARQRGVDLEVVLGLHGCDPDLPEVRAAVSAFRATGRELTVHIADSGTRFGAVLNRLAARAGGSVIAKMDDDDWYSPDHLADLLLARDYSGADVFGCSDEYVYLVDFHQTLRRANWAERPVTFVSGGTIGMDRAVVEDLVAFRPITVSEDSQFLLNVARSGGRIYRTHGLGYVTRRSGSSGHLWDEGTAYYLRRGGQQWYGWRPSALLECEQPFATPREARMSHAQEIGGERDGRRHDIA</sequence>
<reference evidence="3 4" key="1">
    <citation type="journal article" date="2019" name="Int. J. Syst. Evol. Microbiol.">
        <title>The Global Catalogue of Microorganisms (GCM) 10K type strain sequencing project: providing services to taxonomists for standard genome sequencing and annotation.</title>
        <authorList>
            <consortium name="The Broad Institute Genomics Platform"/>
            <consortium name="The Broad Institute Genome Sequencing Center for Infectious Disease"/>
            <person name="Wu L."/>
            <person name="Ma J."/>
        </authorList>
    </citation>
    <scope>NUCLEOTIDE SEQUENCE [LARGE SCALE GENOMIC DNA]</scope>
    <source>
        <strain evidence="3 4">JCM 15313</strain>
    </source>
</reference>
<dbReference type="Proteomes" id="UP001501585">
    <property type="component" value="Unassembled WGS sequence"/>
</dbReference>
<name>A0ABN2TGN8_9ACTN</name>
<protein>
    <recommendedName>
        <fullName evidence="2">Glycosyltransferase 2-like domain-containing protein</fullName>
    </recommendedName>
</protein>
<dbReference type="SUPFAM" id="SSF53448">
    <property type="entry name" value="Nucleotide-diphospho-sugar transferases"/>
    <property type="match status" value="1"/>
</dbReference>
<dbReference type="InterPro" id="IPR029044">
    <property type="entry name" value="Nucleotide-diphossugar_trans"/>
</dbReference>
<dbReference type="InterPro" id="IPR001173">
    <property type="entry name" value="Glyco_trans_2-like"/>
</dbReference>
<dbReference type="Pfam" id="PF00535">
    <property type="entry name" value="Glycos_transf_2"/>
    <property type="match status" value="1"/>
</dbReference>
<proteinExistence type="predicted"/>
<feature type="domain" description="Glycosyltransferase 2-like" evidence="2">
    <location>
        <begin position="427"/>
        <end position="557"/>
    </location>
</feature>
<gene>
    <name evidence="3" type="ORF">GCM10009799_40850</name>
</gene>
<evidence type="ECO:0000256" key="1">
    <source>
        <dbReference type="SAM" id="MobiDB-lite"/>
    </source>
</evidence>
<organism evidence="3 4">
    <name type="scientific">Nocardiopsis rhodophaea</name>
    <dbReference type="NCBI Taxonomy" id="280238"/>
    <lineage>
        <taxon>Bacteria</taxon>
        <taxon>Bacillati</taxon>
        <taxon>Actinomycetota</taxon>
        <taxon>Actinomycetes</taxon>
        <taxon>Streptosporangiales</taxon>
        <taxon>Nocardiopsidaceae</taxon>
        <taxon>Nocardiopsis</taxon>
    </lineage>
</organism>
<feature type="region of interest" description="Disordered" evidence="1">
    <location>
        <begin position="661"/>
        <end position="683"/>
    </location>
</feature>
<evidence type="ECO:0000313" key="3">
    <source>
        <dbReference type="EMBL" id="GAA2008903.1"/>
    </source>
</evidence>
<dbReference type="RefSeq" id="WP_344164494.1">
    <property type="nucleotide sequence ID" value="NZ_BAAAPC010000019.1"/>
</dbReference>
<accession>A0ABN2TGN8</accession>
<comment type="caution">
    <text evidence="3">The sequence shown here is derived from an EMBL/GenBank/DDBJ whole genome shotgun (WGS) entry which is preliminary data.</text>
</comment>
<evidence type="ECO:0000313" key="4">
    <source>
        <dbReference type="Proteomes" id="UP001501585"/>
    </source>
</evidence>
<evidence type="ECO:0000259" key="2">
    <source>
        <dbReference type="Pfam" id="PF00535"/>
    </source>
</evidence>
<dbReference type="CDD" id="cd00761">
    <property type="entry name" value="Glyco_tranf_GTA_type"/>
    <property type="match status" value="1"/>
</dbReference>
<dbReference type="EMBL" id="BAAAPC010000019">
    <property type="protein sequence ID" value="GAA2008903.1"/>
    <property type="molecule type" value="Genomic_DNA"/>
</dbReference>
<keyword evidence="4" id="KW-1185">Reference proteome</keyword>
<dbReference type="Gene3D" id="3.90.550.10">
    <property type="entry name" value="Spore Coat Polysaccharide Biosynthesis Protein SpsA, Chain A"/>
    <property type="match status" value="1"/>
</dbReference>